<dbReference type="AlphaFoldDB" id="A0A7M5XCV0"/>
<dbReference type="Proteomes" id="UP000594262">
    <property type="component" value="Unplaced"/>
</dbReference>
<feature type="transmembrane region" description="Helical" evidence="1">
    <location>
        <begin position="316"/>
        <end position="336"/>
    </location>
</feature>
<feature type="transmembrane region" description="Helical" evidence="1">
    <location>
        <begin position="283"/>
        <end position="304"/>
    </location>
</feature>
<keyword evidence="1" id="KW-0812">Transmembrane</keyword>
<sequence>NVQVSFILGTLCGQCTPGYHQSYFSTNCIENSKCSTKNQRKFWTVYVFTAFLLTCVILSTKDFAVVLVAFVAQVRNLFKCLKIKLFGNKDENISRINSCISYNNIRIKNKCLIKEEKPRQYIFSAVLQITLSFFQIVSLLSIRNDSDTNKMMTRMVNLFNLQLAVKQAEEFCPFEGIEIIWTNFLKNVLFILLMLLFLVIFSLIHNLICFLFCGKKAGPEYQQNSTDTEKYDDENRNTNERVIKEAITKTYKPSLFQELLQISFTDKLILTFIKILMFGYKNISLFTIVSLNCVKIYGEPVLYISGNIKCYQPWQWSLLALLILWVVPFPVALVLAYRLYQKGIISKIEYITILIFPILAFGLYFYHHGTRSRTLGPCQEGLLGALSDIFEEPYRVTQTATEDCEIEEETLYWWTAWRLYERLLIAVLVTFIIEPLFRMCVIAPVIAFLSILHYQIKPYKETMTLLSLLDISSYVFLTFYVVDNMFRSFAYTFDLPLQNPIDRGLKLLGVFEALLTPLTVICLFVIASIARAVYEIVRN</sequence>
<reference evidence="2" key="1">
    <citation type="submission" date="2021-01" db="UniProtKB">
        <authorList>
            <consortium name="EnsemblMetazoa"/>
        </authorList>
    </citation>
    <scope>IDENTIFICATION</scope>
</reference>
<dbReference type="EnsemblMetazoa" id="CLYHEMT021291.1">
    <property type="protein sequence ID" value="CLYHEMP021291.1"/>
    <property type="gene ID" value="CLYHEMG021291"/>
</dbReference>
<keyword evidence="3" id="KW-1185">Reference proteome</keyword>
<feature type="transmembrane region" description="Helical" evidence="1">
    <location>
        <begin position="423"/>
        <end position="452"/>
    </location>
</feature>
<feature type="transmembrane region" description="Helical" evidence="1">
    <location>
        <begin position="188"/>
        <end position="213"/>
    </location>
</feature>
<dbReference type="OrthoDB" id="5956805at2759"/>
<evidence type="ECO:0000256" key="1">
    <source>
        <dbReference type="SAM" id="Phobius"/>
    </source>
</evidence>
<organism evidence="2 3">
    <name type="scientific">Clytia hemisphaerica</name>
    <dbReference type="NCBI Taxonomy" id="252671"/>
    <lineage>
        <taxon>Eukaryota</taxon>
        <taxon>Metazoa</taxon>
        <taxon>Cnidaria</taxon>
        <taxon>Hydrozoa</taxon>
        <taxon>Hydroidolina</taxon>
        <taxon>Leptothecata</taxon>
        <taxon>Obeliida</taxon>
        <taxon>Clytiidae</taxon>
        <taxon>Clytia</taxon>
    </lineage>
</organism>
<feature type="transmembrane region" description="Helical" evidence="1">
    <location>
        <begin position="45"/>
        <end position="72"/>
    </location>
</feature>
<name>A0A7M5XCV0_9CNID</name>
<feature type="transmembrane region" description="Helical" evidence="1">
    <location>
        <begin position="348"/>
        <end position="367"/>
    </location>
</feature>
<proteinExistence type="predicted"/>
<feature type="transmembrane region" description="Helical" evidence="1">
    <location>
        <begin position="514"/>
        <end position="534"/>
    </location>
</feature>
<protein>
    <submittedName>
        <fullName evidence="2">Uncharacterized protein</fullName>
    </submittedName>
</protein>
<keyword evidence="1" id="KW-1133">Transmembrane helix</keyword>
<feature type="transmembrane region" description="Helical" evidence="1">
    <location>
        <begin position="121"/>
        <end position="142"/>
    </location>
</feature>
<keyword evidence="1" id="KW-0472">Membrane</keyword>
<feature type="transmembrane region" description="Helical" evidence="1">
    <location>
        <begin position="464"/>
        <end position="482"/>
    </location>
</feature>
<evidence type="ECO:0000313" key="3">
    <source>
        <dbReference type="Proteomes" id="UP000594262"/>
    </source>
</evidence>
<evidence type="ECO:0000313" key="2">
    <source>
        <dbReference type="EnsemblMetazoa" id="CLYHEMP021291.1"/>
    </source>
</evidence>
<accession>A0A7M5XCV0</accession>